<evidence type="ECO:0000313" key="1">
    <source>
        <dbReference type="Proteomes" id="UP000694846"/>
    </source>
</evidence>
<name>A0A8B8F7S6_9HEMI</name>
<dbReference type="OrthoDB" id="6629573at2759"/>
<dbReference type="Proteomes" id="UP000694846">
    <property type="component" value="Unplaced"/>
</dbReference>
<accession>A0A8B8F7S6</accession>
<gene>
    <name evidence="2" type="primary">LOC112680592</name>
</gene>
<proteinExistence type="predicted"/>
<protein>
    <submittedName>
        <fullName evidence="2">Uncharacterized protein LOC112680592</fullName>
    </submittedName>
</protein>
<keyword evidence="1" id="KW-1185">Reference proteome</keyword>
<evidence type="ECO:0000313" key="2">
    <source>
        <dbReference type="RefSeq" id="XP_025406525.1"/>
    </source>
</evidence>
<dbReference type="RefSeq" id="XP_025406525.1">
    <property type="nucleotide sequence ID" value="XM_025550740.1"/>
</dbReference>
<reference evidence="2" key="1">
    <citation type="submission" date="2025-08" db="UniProtKB">
        <authorList>
            <consortium name="RefSeq"/>
        </authorList>
    </citation>
    <scope>IDENTIFICATION</scope>
    <source>
        <tissue evidence="2">Whole body</tissue>
    </source>
</reference>
<sequence length="368" mass="43072">MRNRLCGILIKDELFKTKGANKIEKTQFSKIANGIEEFFPSENKYVYSIPYYKEGNKVSPNRGKLYDKYCNLKNEIKKIYFQSNKKHNKDNEVFINEEDSINWLKHNIEPEIILHQLWAETAHYRNTKLINENAIHKYPALKKAIGHILIDMDFSHLFPSKDQYLLQKFDVFKNKLKTYFKGQLNLNVFEQNIIKKIILPAKLGNDDLATIQILPYLFKPVNIKIPKKTANEDNQKTIKYCMQKPSKLEQASAVIVNITNSNDIKTTHEQKVNRAFINNLTVQPYIAIVGNIEDASSIMNYYTVIDNIYFETPIKALDICFKSFHALNLNYPPEAEQVWWFIQGYFFEIANVHKKKFVTVQTLAKDLQ</sequence>
<organism evidence="1 2">
    <name type="scientific">Sipha flava</name>
    <name type="common">yellow sugarcane aphid</name>
    <dbReference type="NCBI Taxonomy" id="143950"/>
    <lineage>
        <taxon>Eukaryota</taxon>
        <taxon>Metazoa</taxon>
        <taxon>Ecdysozoa</taxon>
        <taxon>Arthropoda</taxon>
        <taxon>Hexapoda</taxon>
        <taxon>Insecta</taxon>
        <taxon>Pterygota</taxon>
        <taxon>Neoptera</taxon>
        <taxon>Paraneoptera</taxon>
        <taxon>Hemiptera</taxon>
        <taxon>Sternorrhyncha</taxon>
        <taxon>Aphidomorpha</taxon>
        <taxon>Aphidoidea</taxon>
        <taxon>Aphididae</taxon>
        <taxon>Sipha</taxon>
    </lineage>
</organism>
<dbReference type="GeneID" id="112680592"/>
<dbReference type="AlphaFoldDB" id="A0A8B8F7S6"/>